<dbReference type="SUPFAM" id="SSF88713">
    <property type="entry name" value="Glycoside hydrolase/deacetylase"/>
    <property type="match status" value="1"/>
</dbReference>
<dbReference type="PANTHER" id="PTHR10587">
    <property type="entry name" value="GLYCOSYL TRANSFERASE-RELATED"/>
    <property type="match status" value="1"/>
</dbReference>
<reference evidence="6 7" key="1">
    <citation type="journal article" date="2019" name="Microorganisms">
        <title>Paenibacillus lutrae sp. nov., A Chitinolytic Species Isolated from A River Otter in Castril Natural Park, Granada, Spain.</title>
        <authorList>
            <person name="Rodriguez M."/>
            <person name="Reina J.C."/>
            <person name="Bejar V."/>
            <person name="Llamas I."/>
        </authorList>
    </citation>
    <scope>NUCLEOTIDE SEQUENCE [LARGE SCALE GENOMIC DNA]</scope>
    <source>
        <strain evidence="6 7">N10</strain>
    </source>
</reference>
<dbReference type="CDD" id="cd10917">
    <property type="entry name" value="CE4_NodB_like_6s_7s"/>
    <property type="match status" value="1"/>
</dbReference>
<feature type="chain" id="PRO_5039541267" evidence="4">
    <location>
        <begin position="21"/>
        <end position="351"/>
    </location>
</feature>
<dbReference type="PROSITE" id="PS51257">
    <property type="entry name" value="PROKAR_LIPOPROTEIN"/>
    <property type="match status" value="1"/>
</dbReference>
<evidence type="ECO:0000256" key="2">
    <source>
        <dbReference type="ARBA" id="ARBA00022801"/>
    </source>
</evidence>
<keyword evidence="2" id="KW-0378">Hydrolase</keyword>
<evidence type="ECO:0000256" key="1">
    <source>
        <dbReference type="ARBA" id="ARBA00022723"/>
    </source>
</evidence>
<dbReference type="Pfam" id="PF01522">
    <property type="entry name" value="Polysacc_deac_1"/>
    <property type="match status" value="1"/>
</dbReference>
<dbReference type="InterPro" id="IPR002509">
    <property type="entry name" value="NODB_dom"/>
</dbReference>
<organism evidence="6 7">
    <name type="scientific">Paenibacillus lutrae</name>
    <dbReference type="NCBI Taxonomy" id="2078573"/>
    <lineage>
        <taxon>Bacteria</taxon>
        <taxon>Bacillati</taxon>
        <taxon>Bacillota</taxon>
        <taxon>Bacilli</taxon>
        <taxon>Bacillales</taxon>
        <taxon>Paenibacillaceae</taxon>
        <taxon>Paenibacillus</taxon>
    </lineage>
</organism>
<proteinExistence type="predicted"/>
<protein>
    <submittedName>
        <fullName evidence="6">Polysaccharide deacetylase family protein</fullName>
    </submittedName>
</protein>
<comment type="caution">
    <text evidence="6">The sequence shown here is derived from an EMBL/GenBank/DDBJ whole genome shotgun (WGS) entry which is preliminary data.</text>
</comment>
<dbReference type="GO" id="GO:0016810">
    <property type="term" value="F:hydrolase activity, acting on carbon-nitrogen (but not peptide) bonds"/>
    <property type="evidence" value="ECO:0007669"/>
    <property type="project" value="InterPro"/>
</dbReference>
<feature type="compositionally biased region" description="Low complexity" evidence="3">
    <location>
        <begin position="95"/>
        <end position="112"/>
    </location>
</feature>
<dbReference type="PANTHER" id="PTHR10587:SF133">
    <property type="entry name" value="CHITIN DEACETYLASE 1-RELATED"/>
    <property type="match status" value="1"/>
</dbReference>
<keyword evidence="1" id="KW-0479">Metal-binding</keyword>
<dbReference type="GO" id="GO:0046872">
    <property type="term" value="F:metal ion binding"/>
    <property type="evidence" value="ECO:0007669"/>
    <property type="project" value="UniProtKB-KW"/>
</dbReference>
<dbReference type="EMBL" id="RHLK01000008">
    <property type="protein sequence ID" value="MVP00861.1"/>
    <property type="molecule type" value="Genomic_DNA"/>
</dbReference>
<feature type="region of interest" description="Disordered" evidence="3">
    <location>
        <begin position="26"/>
        <end position="112"/>
    </location>
</feature>
<evidence type="ECO:0000313" key="6">
    <source>
        <dbReference type="EMBL" id="MVP00861.1"/>
    </source>
</evidence>
<name>A0A7X3K0E2_9BACL</name>
<feature type="compositionally biased region" description="Low complexity" evidence="3">
    <location>
        <begin position="74"/>
        <end position="86"/>
    </location>
</feature>
<sequence>MKRLTAAAGLAAVLFISATACVPVKDPSPHSAALEPDPNRYIPHSLTTEPPAPAPSAVWHPPAGPGSPGVLPVKPSASPAAKPPSAWTRKTLKIPFPKSSPSAPSKSAVRKPALPVQKLQQAEQRQQAAERKLTLSEIHHKYPSVFRLRGPSRGGKIALTFDDGPDLKFTPQILDILREHRVKATFFVIGSRAKAHPELIRRMVREGHVVGNHSFSHPYLPKLSEDKFAAQIMDTQHILKPLTGYNPKLIRPPYGAISEDQVKWVANHQLLIVNWDVDSLDWKGLASHEVIQNVQGHAHAGSVILQHSAGGTEKHNLSGTVEALPQLIRHFKGEGYKLVTIPELLQTTKGK</sequence>
<dbReference type="PROSITE" id="PS51677">
    <property type="entry name" value="NODB"/>
    <property type="match status" value="1"/>
</dbReference>
<evidence type="ECO:0000256" key="3">
    <source>
        <dbReference type="SAM" id="MobiDB-lite"/>
    </source>
</evidence>
<evidence type="ECO:0000256" key="4">
    <source>
        <dbReference type="SAM" id="SignalP"/>
    </source>
</evidence>
<dbReference type="Proteomes" id="UP000490800">
    <property type="component" value="Unassembled WGS sequence"/>
</dbReference>
<accession>A0A7X3K0E2</accession>
<gene>
    <name evidence="6" type="ORF">EDM21_15225</name>
</gene>
<feature type="domain" description="NodB homology" evidence="5">
    <location>
        <begin position="155"/>
        <end position="339"/>
    </location>
</feature>
<keyword evidence="7" id="KW-1185">Reference proteome</keyword>
<evidence type="ECO:0000259" key="5">
    <source>
        <dbReference type="PROSITE" id="PS51677"/>
    </source>
</evidence>
<dbReference type="AlphaFoldDB" id="A0A7X3K0E2"/>
<keyword evidence="4" id="KW-0732">Signal</keyword>
<feature type="signal peptide" evidence="4">
    <location>
        <begin position="1"/>
        <end position="20"/>
    </location>
</feature>
<dbReference type="RefSeq" id="WP_157336729.1">
    <property type="nucleotide sequence ID" value="NZ_RHLK01000008.1"/>
</dbReference>
<dbReference type="InterPro" id="IPR050248">
    <property type="entry name" value="Polysacc_deacetylase_ArnD"/>
</dbReference>
<dbReference type="InterPro" id="IPR011330">
    <property type="entry name" value="Glyco_hydro/deAcase_b/a-brl"/>
</dbReference>
<evidence type="ECO:0000313" key="7">
    <source>
        <dbReference type="Proteomes" id="UP000490800"/>
    </source>
</evidence>
<dbReference type="GO" id="GO:0016020">
    <property type="term" value="C:membrane"/>
    <property type="evidence" value="ECO:0007669"/>
    <property type="project" value="TreeGrafter"/>
</dbReference>
<dbReference type="OrthoDB" id="2649545at2"/>
<dbReference type="Gene3D" id="3.20.20.370">
    <property type="entry name" value="Glycoside hydrolase/deacetylase"/>
    <property type="match status" value="1"/>
</dbReference>
<dbReference type="GO" id="GO:0005975">
    <property type="term" value="P:carbohydrate metabolic process"/>
    <property type="evidence" value="ECO:0007669"/>
    <property type="project" value="InterPro"/>
</dbReference>